<protein>
    <submittedName>
        <fullName evidence="1">Uncharacterized protein</fullName>
    </submittedName>
</protein>
<sequence length="86" mass="9519">MADADLAAAGVFSRDDSPALTIASLDAVCAERRQQPAEKCQDCHGDVSLLSSVCLLMFRDKRGELKTKVRQQQCRKILLMNTKHTI</sequence>
<organism evidence="1 2">
    <name type="scientific">Solea senegalensis</name>
    <name type="common">Senegalese sole</name>
    <dbReference type="NCBI Taxonomy" id="28829"/>
    <lineage>
        <taxon>Eukaryota</taxon>
        <taxon>Metazoa</taxon>
        <taxon>Chordata</taxon>
        <taxon>Craniata</taxon>
        <taxon>Vertebrata</taxon>
        <taxon>Euteleostomi</taxon>
        <taxon>Actinopterygii</taxon>
        <taxon>Neopterygii</taxon>
        <taxon>Teleostei</taxon>
        <taxon>Neoteleostei</taxon>
        <taxon>Acanthomorphata</taxon>
        <taxon>Carangaria</taxon>
        <taxon>Pleuronectiformes</taxon>
        <taxon>Pleuronectoidei</taxon>
        <taxon>Soleidae</taxon>
        <taxon>Solea</taxon>
    </lineage>
</organism>
<gene>
    <name evidence="1" type="ORF">JOB18_025220</name>
</gene>
<dbReference type="Proteomes" id="UP000693946">
    <property type="component" value="Linkage Group LG12"/>
</dbReference>
<accession>A0AAV6SML0</accession>
<keyword evidence="2" id="KW-1185">Reference proteome</keyword>
<name>A0AAV6SML0_SOLSE</name>
<evidence type="ECO:0000313" key="2">
    <source>
        <dbReference type="Proteomes" id="UP000693946"/>
    </source>
</evidence>
<proteinExistence type="predicted"/>
<dbReference type="AlphaFoldDB" id="A0AAV6SML0"/>
<evidence type="ECO:0000313" key="1">
    <source>
        <dbReference type="EMBL" id="KAG7518113.1"/>
    </source>
</evidence>
<reference evidence="1 2" key="1">
    <citation type="journal article" date="2021" name="Sci. Rep.">
        <title>Chromosome anchoring in Senegalese sole (Solea senegalensis) reveals sex-associated markers and genome rearrangements in flatfish.</title>
        <authorList>
            <person name="Guerrero-Cozar I."/>
            <person name="Gomez-Garrido J."/>
            <person name="Berbel C."/>
            <person name="Martinez-Blanch J.F."/>
            <person name="Alioto T."/>
            <person name="Claros M.G."/>
            <person name="Gagnaire P.A."/>
            <person name="Manchado M."/>
        </authorList>
    </citation>
    <scope>NUCLEOTIDE SEQUENCE [LARGE SCALE GENOMIC DNA]</scope>
    <source>
        <strain evidence="1">Sse05_10M</strain>
    </source>
</reference>
<comment type="caution">
    <text evidence="1">The sequence shown here is derived from an EMBL/GenBank/DDBJ whole genome shotgun (WGS) entry which is preliminary data.</text>
</comment>
<dbReference type="EMBL" id="JAGKHQ010000004">
    <property type="protein sequence ID" value="KAG7518113.1"/>
    <property type="molecule type" value="Genomic_DNA"/>
</dbReference>